<dbReference type="PRINTS" id="PR01490">
    <property type="entry name" value="RTXTOXIND"/>
</dbReference>
<evidence type="ECO:0000256" key="10">
    <source>
        <dbReference type="SAM" id="Coils"/>
    </source>
</evidence>
<dbReference type="Pfam" id="PF26002">
    <property type="entry name" value="Beta-barrel_AprE"/>
    <property type="match status" value="1"/>
</dbReference>
<evidence type="ECO:0000256" key="6">
    <source>
        <dbReference type="ARBA" id="ARBA00022692"/>
    </source>
</evidence>
<comment type="similarity">
    <text evidence="2 9">Belongs to the membrane fusion protein (MFP) (TC 8.A.1) family.</text>
</comment>
<evidence type="ECO:0000256" key="2">
    <source>
        <dbReference type="ARBA" id="ARBA00009477"/>
    </source>
</evidence>
<keyword evidence="8 9" id="KW-0472">Membrane</keyword>
<protein>
    <recommendedName>
        <fullName evidence="9">Membrane fusion protein (MFP) family protein</fullName>
    </recommendedName>
</protein>
<accession>A0ABV7VR69</accession>
<evidence type="ECO:0000259" key="11">
    <source>
        <dbReference type="Pfam" id="PF25994"/>
    </source>
</evidence>
<evidence type="ECO:0000256" key="4">
    <source>
        <dbReference type="ARBA" id="ARBA00022475"/>
    </source>
</evidence>
<feature type="domain" description="AprE-like beta-barrel" evidence="12">
    <location>
        <begin position="344"/>
        <end position="420"/>
    </location>
</feature>
<dbReference type="InterPro" id="IPR058781">
    <property type="entry name" value="HH_AprE-like"/>
</dbReference>
<name>A0ABV7VR69_9GAMM</name>
<organism evidence="13 14">
    <name type="scientific">Bacterioplanoides pacificum</name>
    <dbReference type="NCBI Taxonomy" id="1171596"/>
    <lineage>
        <taxon>Bacteria</taxon>
        <taxon>Pseudomonadati</taxon>
        <taxon>Pseudomonadota</taxon>
        <taxon>Gammaproteobacteria</taxon>
        <taxon>Oceanospirillales</taxon>
        <taxon>Oceanospirillaceae</taxon>
        <taxon>Bacterioplanoides</taxon>
    </lineage>
</organism>
<dbReference type="RefSeq" id="WP_376864907.1">
    <property type="nucleotide sequence ID" value="NZ_JBHRYB010000003.1"/>
</dbReference>
<dbReference type="InterPro" id="IPR010129">
    <property type="entry name" value="T1SS_HlyD"/>
</dbReference>
<dbReference type="Proteomes" id="UP001595722">
    <property type="component" value="Unassembled WGS sequence"/>
</dbReference>
<evidence type="ECO:0000256" key="5">
    <source>
        <dbReference type="ARBA" id="ARBA00022519"/>
    </source>
</evidence>
<evidence type="ECO:0000313" key="13">
    <source>
        <dbReference type="EMBL" id="MFC3679251.1"/>
    </source>
</evidence>
<comment type="subcellular location">
    <subcellularLocation>
        <location evidence="1 9">Cell inner membrane</location>
        <topology evidence="1 9">Single-pass membrane protein</topology>
    </subcellularLocation>
</comment>
<evidence type="ECO:0000259" key="12">
    <source>
        <dbReference type="Pfam" id="PF26002"/>
    </source>
</evidence>
<keyword evidence="4 9" id="KW-1003">Cell membrane</keyword>
<feature type="domain" description="AprE-like long alpha-helical hairpin" evidence="11">
    <location>
        <begin position="115"/>
        <end position="300"/>
    </location>
</feature>
<evidence type="ECO:0000256" key="7">
    <source>
        <dbReference type="ARBA" id="ARBA00022989"/>
    </source>
</evidence>
<dbReference type="InterPro" id="IPR050739">
    <property type="entry name" value="MFP"/>
</dbReference>
<keyword evidence="10" id="KW-0175">Coiled coil</keyword>
<feature type="transmembrane region" description="Helical" evidence="9">
    <location>
        <begin position="41"/>
        <end position="59"/>
    </location>
</feature>
<keyword evidence="7 9" id="KW-1133">Transmembrane helix</keyword>
<dbReference type="EMBL" id="JBHRYB010000003">
    <property type="protein sequence ID" value="MFC3679251.1"/>
    <property type="molecule type" value="Genomic_DNA"/>
</dbReference>
<dbReference type="Pfam" id="PF25994">
    <property type="entry name" value="HH_AprE"/>
    <property type="match status" value="1"/>
</dbReference>
<comment type="caution">
    <text evidence="13">The sequence shown here is derived from an EMBL/GenBank/DDBJ whole genome shotgun (WGS) entry which is preliminary data.</text>
</comment>
<gene>
    <name evidence="13" type="ORF">ACFOMG_03890</name>
</gene>
<keyword evidence="6 9" id="KW-0812">Transmembrane</keyword>
<evidence type="ECO:0000256" key="8">
    <source>
        <dbReference type="ARBA" id="ARBA00023136"/>
    </source>
</evidence>
<evidence type="ECO:0000256" key="3">
    <source>
        <dbReference type="ARBA" id="ARBA00022448"/>
    </source>
</evidence>
<keyword evidence="3 9" id="KW-0813">Transport</keyword>
<keyword evidence="5 9" id="KW-0997">Cell inner membrane</keyword>
<evidence type="ECO:0000313" key="14">
    <source>
        <dbReference type="Proteomes" id="UP001595722"/>
    </source>
</evidence>
<reference evidence="14" key="1">
    <citation type="journal article" date="2019" name="Int. J. Syst. Evol. Microbiol.">
        <title>The Global Catalogue of Microorganisms (GCM) 10K type strain sequencing project: providing services to taxonomists for standard genome sequencing and annotation.</title>
        <authorList>
            <consortium name="The Broad Institute Genomics Platform"/>
            <consortium name="The Broad Institute Genome Sequencing Center for Infectious Disease"/>
            <person name="Wu L."/>
            <person name="Ma J."/>
        </authorList>
    </citation>
    <scope>NUCLEOTIDE SEQUENCE [LARGE SCALE GENOMIC DNA]</scope>
    <source>
        <strain evidence="14">KCTC 42424</strain>
    </source>
</reference>
<dbReference type="InterPro" id="IPR058982">
    <property type="entry name" value="Beta-barrel_AprE"/>
</dbReference>
<proteinExistence type="inferred from homology"/>
<dbReference type="Gene3D" id="2.40.50.100">
    <property type="match status" value="2"/>
</dbReference>
<dbReference type="NCBIfam" id="TIGR01843">
    <property type="entry name" value="type_I_hlyD"/>
    <property type="match status" value="1"/>
</dbReference>
<dbReference type="PANTHER" id="PTHR30386:SF17">
    <property type="entry name" value="ALKALINE PROTEASE SECRETION PROTEIN APRE"/>
    <property type="match status" value="1"/>
</dbReference>
<keyword evidence="14" id="KW-1185">Reference proteome</keyword>
<dbReference type="PANTHER" id="PTHR30386">
    <property type="entry name" value="MEMBRANE FUSION SUBUNIT OF EMRAB-TOLC MULTIDRUG EFFLUX PUMP"/>
    <property type="match status" value="1"/>
</dbReference>
<evidence type="ECO:0000256" key="1">
    <source>
        <dbReference type="ARBA" id="ARBA00004377"/>
    </source>
</evidence>
<feature type="coiled-coil region" evidence="10">
    <location>
        <begin position="194"/>
        <end position="224"/>
    </location>
</feature>
<sequence>MTPQTRIRKAGELADVRQLWSAREQRDTPALHSDEGPAYRLGVWLMWSCLIVLLLWSALAPLDKGVMAAGQLVVSGNRKAVQHPTGGLVNKILVSNGDQVQQGQLLVQLNPLEPRSRFQSLRSRYLGLRAEEARLMAELAGDPQLTPKTDEFTDPQLMADALALQQQLMQRREQTLTTELSALEQSAQGLNASLAGLKSSLQSKEAQRQNLQQQLNGLRQLAEQGSVARYQLLEAERFYAQLDGAISEDIGNIGQLQSQVLELGLRRAQRQMEYRRDLNEQLANTRQLLDDVFGRLQTAQFELQNTDIRAPVAGVVVDVQVFTEGGVIAPGSPLMELVPSQGELEVQAQLRPDRVDNVRPGLQVELVFSAFEQSTTPRLFGEVALVAADSMTDQRTGLDYYPLTIRILPESLERIEQHRLEQHQAEQYQADPRQTEHGVDKPQLQLADNPSFAFRPGMPVQVMIRTGERSLLNYLFQPLYQRMLTAFTEG</sequence>
<evidence type="ECO:0000256" key="9">
    <source>
        <dbReference type="RuleBase" id="RU365093"/>
    </source>
</evidence>